<dbReference type="PIRSF" id="PIRSF002599">
    <property type="entry name" value="Cold_shock_A"/>
    <property type="match status" value="1"/>
</dbReference>
<name>A0A1J5R1A9_9ZZZZ</name>
<dbReference type="InterPro" id="IPR010718">
    <property type="entry name" value="DUF1294"/>
</dbReference>
<evidence type="ECO:0000256" key="1">
    <source>
        <dbReference type="SAM" id="Phobius"/>
    </source>
</evidence>
<comment type="caution">
    <text evidence="2">The sequence shown here is derived from an EMBL/GenBank/DDBJ whole genome shotgun (WGS) entry which is preliminary data.</text>
</comment>
<evidence type="ECO:0008006" key="3">
    <source>
        <dbReference type="Google" id="ProtNLM"/>
    </source>
</evidence>
<dbReference type="Pfam" id="PF06961">
    <property type="entry name" value="DUF1294"/>
    <property type="match status" value="1"/>
</dbReference>
<keyword evidence="1" id="KW-0472">Membrane</keyword>
<keyword evidence="1" id="KW-0812">Transmembrane</keyword>
<organism evidence="2">
    <name type="scientific">mine drainage metagenome</name>
    <dbReference type="NCBI Taxonomy" id="410659"/>
    <lineage>
        <taxon>unclassified sequences</taxon>
        <taxon>metagenomes</taxon>
        <taxon>ecological metagenomes</taxon>
    </lineage>
</organism>
<feature type="transmembrane region" description="Helical" evidence="1">
    <location>
        <begin position="88"/>
        <end position="110"/>
    </location>
</feature>
<protein>
    <recommendedName>
        <fullName evidence="3">Membrane protein containing DUF1294</fullName>
    </recommendedName>
</protein>
<proteinExistence type="predicted"/>
<keyword evidence="1" id="KW-1133">Transmembrane helix</keyword>
<dbReference type="GO" id="GO:0003676">
    <property type="term" value="F:nucleic acid binding"/>
    <property type="evidence" value="ECO:0007669"/>
    <property type="project" value="InterPro"/>
</dbReference>
<reference evidence="2" key="1">
    <citation type="submission" date="2016-10" db="EMBL/GenBank/DDBJ databases">
        <title>Sequence of Gallionella enrichment culture.</title>
        <authorList>
            <person name="Poehlein A."/>
            <person name="Muehling M."/>
            <person name="Daniel R."/>
        </authorList>
    </citation>
    <scope>NUCLEOTIDE SEQUENCE</scope>
</reference>
<gene>
    <name evidence="2" type="ORF">GALL_283580</name>
</gene>
<evidence type="ECO:0000313" key="2">
    <source>
        <dbReference type="EMBL" id="OIQ89742.1"/>
    </source>
</evidence>
<sequence length="113" mass="12156">MMFCGAAFAMLAVVMLGGCLPEAVIMLYAVTSAATFVVYGMDKSLAERGSRRIGEKSLHGLSLIGGWPGACLAQQMFRHKTGKASFQLVFRLMVALNCAAAGWLFVWPAVELH</sequence>
<dbReference type="InterPro" id="IPR012156">
    <property type="entry name" value="Cold_shock_CspA"/>
</dbReference>
<accession>A0A1J5R1A9</accession>
<dbReference type="EMBL" id="MLJW01000317">
    <property type="protein sequence ID" value="OIQ89742.1"/>
    <property type="molecule type" value="Genomic_DNA"/>
</dbReference>
<dbReference type="AlphaFoldDB" id="A0A1J5R1A9"/>